<evidence type="ECO:0000313" key="4">
    <source>
        <dbReference type="Proteomes" id="UP000001660"/>
    </source>
</evidence>
<evidence type="ECO:0000259" key="2">
    <source>
        <dbReference type="PROSITE" id="PS00662"/>
    </source>
</evidence>
<dbReference type="GO" id="GO:0016887">
    <property type="term" value="F:ATP hydrolysis activity"/>
    <property type="evidence" value="ECO:0007669"/>
    <property type="project" value="InterPro"/>
</dbReference>
<evidence type="ECO:0000256" key="1">
    <source>
        <dbReference type="ARBA" id="ARBA00006611"/>
    </source>
</evidence>
<dbReference type="InterPro" id="IPR001482">
    <property type="entry name" value="T2SS/T4SS_dom"/>
</dbReference>
<dbReference type="Gene3D" id="3.40.50.300">
    <property type="entry name" value="P-loop containing nucleotide triphosphate hydrolases"/>
    <property type="match status" value="1"/>
</dbReference>
<name>D8PIP7_9BACT</name>
<dbReference type="Pfam" id="PF00437">
    <property type="entry name" value="T2SSE"/>
    <property type="match status" value="1"/>
</dbReference>
<comment type="similarity">
    <text evidence="1">Belongs to the GSP E family.</text>
</comment>
<dbReference type="InterPro" id="IPR006321">
    <property type="entry name" value="PilT/PilU"/>
</dbReference>
<dbReference type="Proteomes" id="UP000001660">
    <property type="component" value="Chromosome"/>
</dbReference>
<dbReference type="STRING" id="330214.NIDE3448"/>
<dbReference type="FunFam" id="3.30.450.90:FF:000002">
    <property type="entry name" value="Twitching motility protein PilT"/>
    <property type="match status" value="1"/>
</dbReference>
<dbReference type="PROSITE" id="PS00662">
    <property type="entry name" value="T2SP_E"/>
    <property type="match status" value="1"/>
</dbReference>
<dbReference type="eggNOG" id="COG2805">
    <property type="taxonomic scope" value="Bacteria"/>
</dbReference>
<dbReference type="CDD" id="cd01131">
    <property type="entry name" value="PilT"/>
    <property type="match status" value="1"/>
</dbReference>
<dbReference type="InterPro" id="IPR027417">
    <property type="entry name" value="P-loop_NTPase"/>
</dbReference>
<feature type="domain" description="Bacterial type II secretion system protein E" evidence="2">
    <location>
        <begin position="194"/>
        <end position="208"/>
    </location>
</feature>
<gene>
    <name evidence="3" type="primary">pilT1</name>
    <name evidence="3" type="ORF">NIDE3448</name>
</gene>
<dbReference type="KEGG" id="nde:NIDE3448"/>
<sequence length="353" mass="38536">MIDISKLLTFGVQQGASDCHISAGEPPMIRLHGDLKKLDHPPLTQDETHALIYDMMSDAQRKNFEEHRECDFSFDLGDIARFRVNVFVQGRGLGAVFRTIPTEILPLEKLGMPPILRQLCDREKGLILVTGPTGSGKSTTLAGMIDYLNNTFEGHILTIEDPVEFVHKSKKCLVNQRELGVHTLSFANALRAALREDPDIILVGEMRDLDTIQLALTAAETGHLVFATLHTSSAPKTIDRIIDAFPPNQQAQVRAQLSETLEAVLTQTLLKKKSGGRIAAVEIMVGTTAVRNLIREGKLHQIPGIMQASQKDGMQTMDMALVDLATRGLVTKAEAQSRSMNPNLFSAAAGGAA</sequence>
<dbReference type="Gene3D" id="3.30.450.90">
    <property type="match status" value="1"/>
</dbReference>
<evidence type="ECO:0000313" key="3">
    <source>
        <dbReference type="EMBL" id="CBK43134.1"/>
    </source>
</evidence>
<dbReference type="SMART" id="SM00382">
    <property type="entry name" value="AAA"/>
    <property type="match status" value="1"/>
</dbReference>
<dbReference type="EMBL" id="FP929003">
    <property type="protein sequence ID" value="CBK43134.1"/>
    <property type="molecule type" value="Genomic_DNA"/>
</dbReference>
<dbReference type="InterPro" id="IPR003593">
    <property type="entry name" value="AAA+_ATPase"/>
</dbReference>
<organism evidence="3 4">
    <name type="scientific">Nitrospira defluvii</name>
    <dbReference type="NCBI Taxonomy" id="330214"/>
    <lineage>
        <taxon>Bacteria</taxon>
        <taxon>Pseudomonadati</taxon>
        <taxon>Nitrospirota</taxon>
        <taxon>Nitrospiria</taxon>
        <taxon>Nitrospirales</taxon>
        <taxon>Nitrospiraceae</taxon>
        <taxon>Nitrospira</taxon>
    </lineage>
</organism>
<proteinExistence type="inferred from homology"/>
<dbReference type="HOGENOM" id="CLU_013446_4_0_0"/>
<dbReference type="NCBIfam" id="TIGR01420">
    <property type="entry name" value="pilT_fam"/>
    <property type="match status" value="1"/>
</dbReference>
<dbReference type="PANTHER" id="PTHR30486">
    <property type="entry name" value="TWITCHING MOTILITY PROTEIN PILT"/>
    <property type="match status" value="1"/>
</dbReference>
<dbReference type="InterPro" id="IPR050921">
    <property type="entry name" value="T4SS_GSP_E_ATPase"/>
</dbReference>
<protein>
    <submittedName>
        <fullName evidence="3">Twitching mobility protein PilT</fullName>
    </submittedName>
</protein>
<reference evidence="3 4" key="1">
    <citation type="journal article" date="2010" name="Proc. Natl. Acad. Sci. U.S.A.">
        <title>A Nitrospira metagenome illuminates the physiology and evolution of globally important nitrite-oxidizing bacteria.</title>
        <authorList>
            <person name="Lucker S."/>
            <person name="Wagner M."/>
            <person name="Maixner F."/>
            <person name="Pelletier E."/>
            <person name="Koch H."/>
            <person name="Vacherie B."/>
            <person name="Rattei T."/>
            <person name="Sinninghe Damste J."/>
            <person name="Spieck E."/>
            <person name="Le Paslier D."/>
            <person name="Daims H."/>
        </authorList>
    </citation>
    <scope>NUCLEOTIDE SEQUENCE [LARGE SCALE GENOMIC DNA]</scope>
</reference>
<dbReference type="AlphaFoldDB" id="D8PIP7"/>
<dbReference type="PANTHER" id="PTHR30486:SF6">
    <property type="entry name" value="TYPE IV PILUS RETRACTATION ATPASE PILT"/>
    <property type="match status" value="1"/>
</dbReference>
<dbReference type="SUPFAM" id="SSF52540">
    <property type="entry name" value="P-loop containing nucleoside triphosphate hydrolases"/>
    <property type="match status" value="1"/>
</dbReference>
<accession>D8PIP7</accession>
<keyword evidence="4" id="KW-1185">Reference proteome</keyword>
<dbReference type="GO" id="GO:0005524">
    <property type="term" value="F:ATP binding"/>
    <property type="evidence" value="ECO:0007669"/>
    <property type="project" value="InterPro"/>
</dbReference>